<keyword evidence="2" id="KW-0645">Protease</keyword>
<dbReference type="AlphaFoldDB" id="A0A1Q9DTD0"/>
<feature type="transmembrane region" description="Helical" evidence="9">
    <location>
        <begin position="700"/>
        <end position="721"/>
    </location>
</feature>
<keyword evidence="3 8" id="KW-0479">Metal-binding</keyword>
<comment type="similarity">
    <text evidence="1">Belongs to the peptidase M8 family.</text>
</comment>
<evidence type="ECO:0000256" key="1">
    <source>
        <dbReference type="ARBA" id="ARBA00005860"/>
    </source>
</evidence>
<evidence type="ECO:0000256" key="2">
    <source>
        <dbReference type="ARBA" id="ARBA00022670"/>
    </source>
</evidence>
<keyword evidence="4" id="KW-0378">Hydrolase</keyword>
<feature type="binding site" evidence="8">
    <location>
        <position position="392"/>
    </location>
    <ligand>
        <name>Zn(2+)</name>
        <dbReference type="ChEBI" id="CHEBI:29105"/>
        <note>catalytic</note>
    </ligand>
</feature>
<feature type="chain" id="PRO_5012480654" evidence="10">
    <location>
        <begin position="27"/>
        <end position="794"/>
    </location>
</feature>
<dbReference type="GO" id="GO:0004222">
    <property type="term" value="F:metalloendopeptidase activity"/>
    <property type="evidence" value="ECO:0007669"/>
    <property type="project" value="InterPro"/>
</dbReference>
<dbReference type="OrthoDB" id="447265at2759"/>
<protein>
    <submittedName>
        <fullName evidence="11">Leishmanolysin-like</fullName>
    </submittedName>
</protein>
<dbReference type="GO" id="GO:0006508">
    <property type="term" value="P:proteolysis"/>
    <property type="evidence" value="ECO:0007669"/>
    <property type="project" value="UniProtKB-KW"/>
</dbReference>
<dbReference type="PANTHER" id="PTHR10942">
    <property type="entry name" value="LEISHMANOLYSIN-LIKE PEPTIDASE"/>
    <property type="match status" value="1"/>
</dbReference>
<keyword evidence="12" id="KW-1185">Reference proteome</keyword>
<dbReference type="GO" id="GO:0005737">
    <property type="term" value="C:cytoplasm"/>
    <property type="evidence" value="ECO:0007669"/>
    <property type="project" value="TreeGrafter"/>
</dbReference>
<evidence type="ECO:0000256" key="5">
    <source>
        <dbReference type="ARBA" id="ARBA00022833"/>
    </source>
</evidence>
<keyword evidence="9" id="KW-1133">Transmembrane helix</keyword>
<feature type="signal peptide" evidence="10">
    <location>
        <begin position="1"/>
        <end position="26"/>
    </location>
</feature>
<dbReference type="Gene3D" id="3.90.132.10">
    <property type="entry name" value="Leishmanolysin , domain 2"/>
    <property type="match status" value="1"/>
</dbReference>
<evidence type="ECO:0000313" key="11">
    <source>
        <dbReference type="EMBL" id="OLP98422.1"/>
    </source>
</evidence>
<name>A0A1Q9DTD0_SYMMI</name>
<evidence type="ECO:0000256" key="10">
    <source>
        <dbReference type="SAM" id="SignalP"/>
    </source>
</evidence>
<dbReference type="GO" id="GO:0007155">
    <property type="term" value="P:cell adhesion"/>
    <property type="evidence" value="ECO:0007669"/>
    <property type="project" value="InterPro"/>
</dbReference>
<organism evidence="11 12">
    <name type="scientific">Symbiodinium microadriaticum</name>
    <name type="common">Dinoflagellate</name>
    <name type="synonym">Zooxanthella microadriatica</name>
    <dbReference type="NCBI Taxonomy" id="2951"/>
    <lineage>
        <taxon>Eukaryota</taxon>
        <taxon>Sar</taxon>
        <taxon>Alveolata</taxon>
        <taxon>Dinophyceae</taxon>
        <taxon>Suessiales</taxon>
        <taxon>Symbiodiniaceae</taxon>
        <taxon>Symbiodinium</taxon>
    </lineage>
</organism>
<comment type="cofactor">
    <cofactor evidence="8">
        <name>Zn(2+)</name>
        <dbReference type="ChEBI" id="CHEBI:29105"/>
    </cofactor>
    <text evidence="8">Binds 1 zinc ion per subunit.</text>
</comment>
<dbReference type="SUPFAM" id="SSF55486">
    <property type="entry name" value="Metalloproteases ('zincins'), catalytic domain"/>
    <property type="match status" value="1"/>
</dbReference>
<evidence type="ECO:0000313" key="12">
    <source>
        <dbReference type="Proteomes" id="UP000186817"/>
    </source>
</evidence>
<evidence type="ECO:0000256" key="8">
    <source>
        <dbReference type="PIRSR" id="PIRSR601577-2"/>
    </source>
</evidence>
<reference evidence="11 12" key="1">
    <citation type="submission" date="2016-02" db="EMBL/GenBank/DDBJ databases">
        <title>Genome analysis of coral dinoflagellate symbionts highlights evolutionary adaptations to a symbiotic lifestyle.</title>
        <authorList>
            <person name="Aranda M."/>
            <person name="Li Y."/>
            <person name="Liew Y.J."/>
            <person name="Baumgarten S."/>
            <person name="Simakov O."/>
            <person name="Wilson M."/>
            <person name="Piel J."/>
            <person name="Ashoor H."/>
            <person name="Bougouffa S."/>
            <person name="Bajic V.B."/>
            <person name="Ryu T."/>
            <person name="Ravasi T."/>
            <person name="Bayer T."/>
            <person name="Micklem G."/>
            <person name="Kim H."/>
            <person name="Bhak J."/>
            <person name="Lajeunesse T.C."/>
            <person name="Voolstra C.R."/>
        </authorList>
    </citation>
    <scope>NUCLEOTIDE SEQUENCE [LARGE SCALE GENOMIC DNA]</scope>
    <source>
        <strain evidence="11 12">CCMP2467</strain>
    </source>
</reference>
<dbReference type="GO" id="GO:0016020">
    <property type="term" value="C:membrane"/>
    <property type="evidence" value="ECO:0007669"/>
    <property type="project" value="InterPro"/>
</dbReference>
<keyword evidence="10" id="KW-0732">Signal</keyword>
<dbReference type="EMBL" id="LSRX01000397">
    <property type="protein sequence ID" value="OLP98422.1"/>
    <property type="molecule type" value="Genomic_DNA"/>
</dbReference>
<dbReference type="OMA" id="THHETRI"/>
<dbReference type="Pfam" id="PF01457">
    <property type="entry name" value="Peptidase_M8"/>
    <property type="match status" value="1"/>
</dbReference>
<evidence type="ECO:0000256" key="6">
    <source>
        <dbReference type="ARBA" id="ARBA00023049"/>
    </source>
</evidence>
<feature type="active site" evidence="7">
    <location>
        <position position="393"/>
    </location>
</feature>
<keyword evidence="5 8" id="KW-0862">Zinc</keyword>
<evidence type="ECO:0000256" key="4">
    <source>
        <dbReference type="ARBA" id="ARBA00022801"/>
    </source>
</evidence>
<gene>
    <name evidence="11" type="primary">gp63</name>
    <name evidence="11" type="ORF">AK812_SmicGene19126</name>
</gene>
<dbReference type="GO" id="GO:0046872">
    <property type="term" value="F:metal ion binding"/>
    <property type="evidence" value="ECO:0007669"/>
    <property type="project" value="UniProtKB-KW"/>
</dbReference>
<dbReference type="PANTHER" id="PTHR10942:SF0">
    <property type="entry name" value="LEISHMANOLYSIN-LIKE PEPTIDASE"/>
    <property type="match status" value="1"/>
</dbReference>
<dbReference type="Proteomes" id="UP000186817">
    <property type="component" value="Unassembled WGS sequence"/>
</dbReference>
<sequence length="794" mass="88761">MSQGARDHCFPSWRPAVLLLLIGSEALFPRSSQSSLFERDPWSLEEAQRILEEIEIEASLWQAQRILEEIEIEASLWQAQRILEEIEIEASLWQAQRILEEIEIEASLWQEQERLRRLSGDAFEAEEPGRGLSPKPWFQEMSERYGAPLQQHPQRYGLRLGRRLEAQALNENTTVPIRFHLNFDTLYEDKVQANPFTKDRYCFQEGAWFRVGYPEDPKPVGAGPDDCGDRTTSYPSGNKWCICVANDVITEQMRSFAIDATTEAMKDMPKFIQVLPVEGSLKFRSWEGSFPAMWQRTRQTGVACDPDCQKGLHVVVPDSLCSEGLTDTDAVLSVSMPPPVPGVGGAGTFCSADQRGRPLHLIFQWHRRVSESQFSDFSSQELVRHWRGLVLHEAIHGLGFGSSLWRNSYHAGGERRQLVKQLEVTDQDGTKDFIYHFMRYTRTYEVAKDYFGCQEDADWQGLPLMSWPVSGRDTHHETRILRDDVMSYGNGLEAVSAITLAALEDIGHYFANYSNAECMWWGRGRGCAFVKQRCSVRPDGKVVNGSQAGSHCDRTWTEQYGPANSEALQKCVLPDCRSRVANGVTVCDAECFTGTDESVSCNKVSPPGTVRQPGLAGWAEDVANSFLSYDFTVDTLMHLAEVALAPICVLSLVFVGKCLCCPKTQMSRVLFYIFSAISLLPGLAIFALGGYVFFSMEFMIAFQGLGLASVLLTVFGTYAVYFGDRCSMIIFCVLQALELAGLLTFVGLTMKFAMDLESITTDALSQAGVTPARTATNPTDFAAQVADSVMNEMT</sequence>
<proteinExistence type="inferred from homology"/>
<feature type="transmembrane region" description="Helical" evidence="9">
    <location>
        <begin position="728"/>
        <end position="748"/>
    </location>
</feature>
<feature type="binding site" evidence="8">
    <location>
        <position position="396"/>
    </location>
    <ligand>
        <name>Zn(2+)</name>
        <dbReference type="ChEBI" id="CHEBI:29105"/>
        <note>catalytic</note>
    </ligand>
</feature>
<feature type="transmembrane region" description="Helical" evidence="9">
    <location>
        <begin position="669"/>
        <end position="694"/>
    </location>
</feature>
<keyword evidence="9" id="KW-0472">Membrane</keyword>
<evidence type="ECO:0000256" key="7">
    <source>
        <dbReference type="PIRSR" id="PIRSR601577-1"/>
    </source>
</evidence>
<feature type="transmembrane region" description="Helical" evidence="9">
    <location>
        <begin position="636"/>
        <end position="657"/>
    </location>
</feature>
<feature type="binding site" evidence="8">
    <location>
        <position position="475"/>
    </location>
    <ligand>
        <name>Zn(2+)</name>
        <dbReference type="ChEBI" id="CHEBI:29105"/>
        <note>catalytic</note>
    </ligand>
</feature>
<dbReference type="Gene3D" id="3.10.170.20">
    <property type="match status" value="1"/>
</dbReference>
<accession>A0A1Q9DTD0</accession>
<keyword evidence="9" id="KW-0812">Transmembrane</keyword>
<evidence type="ECO:0000256" key="9">
    <source>
        <dbReference type="SAM" id="Phobius"/>
    </source>
</evidence>
<comment type="caution">
    <text evidence="11">The sequence shown here is derived from an EMBL/GenBank/DDBJ whole genome shotgun (WGS) entry which is preliminary data.</text>
</comment>
<dbReference type="InterPro" id="IPR001577">
    <property type="entry name" value="Peptidase_M8"/>
</dbReference>
<evidence type="ECO:0000256" key="3">
    <source>
        <dbReference type="ARBA" id="ARBA00022723"/>
    </source>
</evidence>
<keyword evidence="6 8" id="KW-0482">Metalloprotease</keyword>